<accession>A0A1N6XGG2</accession>
<dbReference type="GO" id="GO:0006274">
    <property type="term" value="P:DNA replication termination"/>
    <property type="evidence" value="ECO:0007669"/>
    <property type="project" value="InterPro"/>
</dbReference>
<dbReference type="InterPro" id="IPR036381">
    <property type="entry name" value="Tus_dom1"/>
</dbReference>
<dbReference type="EMBL" id="FTMN01000014">
    <property type="protein sequence ID" value="SIR01438.1"/>
    <property type="molecule type" value="Genomic_DNA"/>
</dbReference>
<gene>
    <name evidence="1" type="ORF">SAMN05421647_11415</name>
</gene>
<evidence type="ECO:0000313" key="2">
    <source>
        <dbReference type="Proteomes" id="UP000186895"/>
    </source>
</evidence>
<dbReference type="Gene3D" id="3.50.14.10">
    <property type="entry name" value="Replication terminator Tus, domain 1 superfamily/Replication terminator Tus"/>
    <property type="match status" value="1"/>
</dbReference>
<protein>
    <submittedName>
        <fullName evidence="1">DNA replication terminus site binding protein</fullName>
    </submittedName>
</protein>
<dbReference type="AlphaFoldDB" id="A0A1N6XGG2"/>
<dbReference type="GO" id="GO:0003677">
    <property type="term" value="F:DNA binding"/>
    <property type="evidence" value="ECO:0007669"/>
    <property type="project" value="InterPro"/>
</dbReference>
<sequence>MVQISDIVDTLNELFHHTEVLKDCLRQNTRYVWFDGLDPEEGDRGTFQPADEQTLQHAIDALTALENTTGHDGRATLKLRGVLLCEPVCIELAETVNRTRIQLRGQLETLSNESGKTKSFITKLSQHSDVRAVLSRAGVGRLNNKMATRAIPILPAAAMRISYLGKLSPSMTLIDHQQAEELIKPYQSTQAQRDREALAKLTPGTPLLVLKHYTQPVIKANIFMPAEFTGEFHKCIHASIPILCPLPEEGQPFPKIHKGGSRAKAERSDRRVARKPYLPSIRAYLYEDDADHLMTE</sequence>
<name>A0A1N6XGG2_9GAMM</name>
<organism evidence="1 2">
    <name type="scientific">Marinobacterium stanieri</name>
    <dbReference type="NCBI Taxonomy" id="49186"/>
    <lineage>
        <taxon>Bacteria</taxon>
        <taxon>Pseudomonadati</taxon>
        <taxon>Pseudomonadota</taxon>
        <taxon>Gammaproteobacteria</taxon>
        <taxon>Oceanospirillales</taxon>
        <taxon>Oceanospirillaceae</taxon>
        <taxon>Marinobacterium</taxon>
    </lineage>
</organism>
<reference evidence="1 2" key="1">
    <citation type="submission" date="2017-01" db="EMBL/GenBank/DDBJ databases">
        <authorList>
            <person name="Mah S.A."/>
            <person name="Swanson W.J."/>
            <person name="Moy G.W."/>
            <person name="Vacquier V.D."/>
        </authorList>
    </citation>
    <scope>NUCLEOTIDE SEQUENCE [LARGE SCALE GENOMIC DNA]</scope>
    <source>
        <strain evidence="1 2">DSM 7027</strain>
    </source>
</reference>
<keyword evidence="2" id="KW-1185">Reference proteome</keyword>
<dbReference type="STRING" id="49186.SAMN05421647_11415"/>
<dbReference type="GO" id="GO:0005737">
    <property type="term" value="C:cytoplasm"/>
    <property type="evidence" value="ECO:0007669"/>
    <property type="project" value="InterPro"/>
</dbReference>
<evidence type="ECO:0000313" key="1">
    <source>
        <dbReference type="EMBL" id="SIR01438.1"/>
    </source>
</evidence>
<proteinExistence type="predicted"/>
<dbReference type="RefSeq" id="WP_076466218.1">
    <property type="nucleotide sequence ID" value="NZ_FTMN01000014.1"/>
</dbReference>
<dbReference type="Proteomes" id="UP000186895">
    <property type="component" value="Unassembled WGS sequence"/>
</dbReference>